<keyword evidence="1" id="KW-1133">Transmembrane helix</keyword>
<reference evidence="2 3" key="1">
    <citation type="submission" date="2016-03" db="EMBL/GenBank/DDBJ databases">
        <title>Characterization of pf16 and phiPMW: Two novel phages infecting Pseudomonas putida PpG1.</title>
        <authorList>
            <person name="Magill D.J."/>
            <person name="Krylov V.N."/>
            <person name="Allen C.C.R."/>
            <person name="McGrath J.W."/>
            <person name="Quinn J.P."/>
            <person name="Kulakov L.A."/>
        </authorList>
    </citation>
    <scope>NUCLEOTIDE SEQUENCE [LARGE SCALE GENOMIC DNA]</scope>
</reference>
<protein>
    <submittedName>
        <fullName evidence="2">Uncharacterized protein</fullName>
    </submittedName>
</protein>
<evidence type="ECO:0000256" key="1">
    <source>
        <dbReference type="SAM" id="Phobius"/>
    </source>
</evidence>
<keyword evidence="3" id="KW-1185">Reference proteome</keyword>
<dbReference type="Proteomes" id="UP000223738">
    <property type="component" value="Segment"/>
</dbReference>
<accession>A0A1S5R1A5</accession>
<keyword evidence="1" id="KW-0812">Transmembrane</keyword>
<proteinExistence type="predicted"/>
<evidence type="ECO:0000313" key="2">
    <source>
        <dbReference type="EMBL" id="ANA49190.1"/>
    </source>
</evidence>
<sequence>MDSKVGTMFKELINDPDPIVRTLFWIMMVCGVGSIICHFIAMIMVFAG</sequence>
<gene>
    <name evidence="2" type="ORF">PMW_65</name>
</gene>
<keyword evidence="1" id="KW-0472">Membrane</keyword>
<name>A0A1S5R1A5_9CAUD</name>
<organism evidence="2 3">
    <name type="scientific">Pseudomonas phage phiPMW</name>
    <dbReference type="NCBI Taxonomy" id="1815582"/>
    <lineage>
        <taxon>Viruses</taxon>
        <taxon>Duplodnaviria</taxon>
        <taxon>Heunggongvirae</taxon>
        <taxon>Uroviricota</taxon>
        <taxon>Caudoviricetes</taxon>
        <taxon>Plaisancevirus</taxon>
        <taxon>Plaisancevirus PMW</taxon>
    </lineage>
</organism>
<evidence type="ECO:0000313" key="3">
    <source>
        <dbReference type="Proteomes" id="UP000223738"/>
    </source>
</evidence>
<feature type="transmembrane region" description="Helical" evidence="1">
    <location>
        <begin position="23"/>
        <end position="47"/>
    </location>
</feature>
<dbReference type="EMBL" id="KU862660">
    <property type="protein sequence ID" value="ANA49190.1"/>
    <property type="molecule type" value="Genomic_DNA"/>
</dbReference>